<sequence>MHTKIYSESLYGIDGIPIIIEVNISEGLPKFDVVGLPDQAVNEAKERVIAAINNSGRFFPPKRITINLAPADIKKAGSLYDLAFALGILSSSAQIFFDDSMEKTIILGELALDGSVREIKGIFSMLLNAKESGIKKAIIPLKNLEEADIVEGLSLYPVKNLKEAIDSIEGKKSPIMSKGKFNFKEDEEENIDFSDVKGQEYAKRAAMIAAAGGHNFIMIGSPGCGKTLIAKRIPTILPPLTFEEALEVTKIYSSYGLLSKNMPIVKKRPFRIPHHTSSYVSLVGGGRNIKAGEITLAHNGVLFLDEFVEFQSSALQTLREPMEEKVITISRANGSISFPANFTLIAAMNPCPCGYYGDEKHTCKCSEISRKRYIAKLSGPILDRIDISIEVRAVDYNKMIGKCDGESSASMRDVVIAARKKQEKRFKENGLKIFSNALMGIKETQKFCIMDDKAKNLLNLAIEKFSMSARSYDKILKVSRTIADLEDKDIIGIEHITEALQYRFNLN</sequence>
<dbReference type="EMBL" id="SAXT01000003">
    <property type="protein sequence ID" value="TXJ12649.1"/>
    <property type="molecule type" value="Genomic_DNA"/>
</dbReference>
<protein>
    <submittedName>
        <fullName evidence="5">ATP-binding protein</fullName>
    </submittedName>
</protein>
<accession>A0A5C8CHA4</accession>
<dbReference type="InterPro" id="IPR003593">
    <property type="entry name" value="AAA+_ATPase"/>
</dbReference>
<comment type="caution">
    <text evidence="5">The sequence shown here is derived from an EMBL/GenBank/DDBJ whole genome shotgun (WGS) entry which is preliminary data.</text>
</comment>
<reference evidence="5 6" key="1">
    <citation type="journal article" date="1992" name="Lakartidningen">
        <title>[Penicillin V and not amoxicillin is the first choice preparation in acute otitis].</title>
        <authorList>
            <person name="Kamme C."/>
            <person name="Lundgren K."/>
            <person name="Prellner K."/>
        </authorList>
    </citation>
    <scope>NUCLEOTIDE SEQUENCE [LARGE SCALE GENOMIC DNA]</scope>
    <source>
        <strain evidence="5 6">W1</strain>
    </source>
</reference>
<dbReference type="InterPro" id="IPR004482">
    <property type="entry name" value="Mg_chelat-rel"/>
</dbReference>
<dbReference type="SUPFAM" id="SSF52540">
    <property type="entry name" value="P-loop containing nucleoside triphosphate hydrolases"/>
    <property type="match status" value="1"/>
</dbReference>
<proteinExistence type="inferred from homology"/>
<dbReference type="InterPro" id="IPR001208">
    <property type="entry name" value="MCM_dom"/>
</dbReference>
<dbReference type="PANTHER" id="PTHR32039">
    <property type="entry name" value="MAGNESIUM-CHELATASE SUBUNIT CHLI"/>
    <property type="match status" value="1"/>
</dbReference>
<dbReference type="PANTHER" id="PTHR32039:SF7">
    <property type="entry name" value="COMPETENCE PROTEIN COMM"/>
    <property type="match status" value="1"/>
</dbReference>
<dbReference type="RefSeq" id="WP_147757900.1">
    <property type="nucleotide sequence ID" value="NZ_SAXT01000003.1"/>
</dbReference>
<evidence type="ECO:0000313" key="5">
    <source>
        <dbReference type="EMBL" id="TXJ12649.1"/>
    </source>
</evidence>
<comment type="similarity">
    <text evidence="1">Belongs to the Mg-chelatase subunits D/I family. ComM subfamily.</text>
</comment>
<dbReference type="SMART" id="SM00382">
    <property type="entry name" value="AAA"/>
    <property type="match status" value="1"/>
</dbReference>
<gene>
    <name evidence="5" type="ORF">EPJ80_03325</name>
</gene>
<dbReference type="Proteomes" id="UP000325116">
    <property type="component" value="Unassembled WGS sequence"/>
</dbReference>
<dbReference type="NCBIfam" id="TIGR00368">
    <property type="entry name" value="YifB family Mg chelatase-like AAA ATPase"/>
    <property type="match status" value="1"/>
</dbReference>
<evidence type="ECO:0000259" key="4">
    <source>
        <dbReference type="PROSITE" id="PS50051"/>
    </source>
</evidence>
<organism evidence="5 6">
    <name type="scientific">Brachyspira aalborgi</name>
    <dbReference type="NCBI Taxonomy" id="29522"/>
    <lineage>
        <taxon>Bacteria</taxon>
        <taxon>Pseudomonadati</taxon>
        <taxon>Spirochaetota</taxon>
        <taxon>Spirochaetia</taxon>
        <taxon>Brachyspirales</taxon>
        <taxon>Brachyspiraceae</taxon>
        <taxon>Brachyspira</taxon>
    </lineage>
</organism>
<feature type="domain" description="MCM C-terminal AAA(+) ATPase" evidence="4">
    <location>
        <begin position="289"/>
        <end position="387"/>
    </location>
</feature>
<dbReference type="InterPro" id="IPR014721">
    <property type="entry name" value="Ribsml_uS5_D2-typ_fold_subgr"/>
</dbReference>
<evidence type="ECO:0000313" key="6">
    <source>
        <dbReference type="Proteomes" id="UP000325116"/>
    </source>
</evidence>
<dbReference type="AlphaFoldDB" id="A0A5C8CHA4"/>
<dbReference type="InterPro" id="IPR045006">
    <property type="entry name" value="CHLI-like"/>
</dbReference>
<evidence type="ECO:0000256" key="2">
    <source>
        <dbReference type="ARBA" id="ARBA00022741"/>
    </source>
</evidence>
<evidence type="ECO:0000256" key="1">
    <source>
        <dbReference type="ARBA" id="ARBA00006354"/>
    </source>
</evidence>
<keyword evidence="3 5" id="KW-0067">ATP-binding</keyword>
<keyword evidence="2" id="KW-0547">Nucleotide-binding</keyword>
<name>A0A5C8CHA4_9SPIR</name>
<dbReference type="Gene3D" id="3.40.50.300">
    <property type="entry name" value="P-loop containing nucleotide triphosphate hydrolases"/>
    <property type="match status" value="1"/>
</dbReference>
<dbReference type="InterPro" id="IPR020568">
    <property type="entry name" value="Ribosomal_Su5_D2-typ_SF"/>
</dbReference>
<dbReference type="PRINTS" id="PR01657">
    <property type="entry name" value="MCMFAMILY"/>
</dbReference>
<dbReference type="PROSITE" id="PS50051">
    <property type="entry name" value="MCM_2"/>
    <property type="match status" value="1"/>
</dbReference>
<evidence type="ECO:0000256" key="3">
    <source>
        <dbReference type="ARBA" id="ARBA00022840"/>
    </source>
</evidence>
<dbReference type="SUPFAM" id="SSF54211">
    <property type="entry name" value="Ribosomal protein S5 domain 2-like"/>
    <property type="match status" value="1"/>
</dbReference>
<dbReference type="Pfam" id="PF01078">
    <property type="entry name" value="Mg_chelatase"/>
    <property type="match status" value="1"/>
</dbReference>
<dbReference type="GO" id="GO:0003677">
    <property type="term" value="F:DNA binding"/>
    <property type="evidence" value="ECO:0007669"/>
    <property type="project" value="InterPro"/>
</dbReference>
<dbReference type="InterPro" id="IPR025158">
    <property type="entry name" value="Mg_chelat-rel_C"/>
</dbReference>
<dbReference type="InterPro" id="IPR000523">
    <property type="entry name" value="Mg_chelatse_chII-like_cat_dom"/>
</dbReference>
<dbReference type="InterPro" id="IPR027417">
    <property type="entry name" value="P-loop_NTPase"/>
</dbReference>
<dbReference type="Gene3D" id="3.30.230.10">
    <property type="match status" value="1"/>
</dbReference>
<dbReference type="Pfam" id="PF13541">
    <property type="entry name" value="ChlI"/>
    <property type="match status" value="1"/>
</dbReference>
<dbReference type="Pfam" id="PF13335">
    <property type="entry name" value="Mg_chelatase_C"/>
    <property type="match status" value="1"/>
</dbReference>
<dbReference type="GO" id="GO:0005524">
    <property type="term" value="F:ATP binding"/>
    <property type="evidence" value="ECO:0007669"/>
    <property type="project" value="UniProtKB-KW"/>
</dbReference>